<organism evidence="6 7">
    <name type="scientific">Candidatus Mailhella merdigallinarum</name>
    <dbReference type="NCBI Taxonomy" id="2838658"/>
    <lineage>
        <taxon>Bacteria</taxon>
        <taxon>Pseudomonadati</taxon>
        <taxon>Thermodesulfobacteriota</taxon>
        <taxon>Desulfovibrionia</taxon>
        <taxon>Desulfovibrionales</taxon>
        <taxon>Desulfovibrionaceae</taxon>
        <taxon>Mailhella</taxon>
    </lineage>
</organism>
<dbReference type="Pfam" id="PF03466">
    <property type="entry name" value="LysR_substrate"/>
    <property type="match status" value="1"/>
</dbReference>
<sequence length="309" mass="35563">MQLHYLEYFVQAVECRSLNRAARKLDVSPQALCAGVSALEKSLGYPLLERSPSGVRPTKNGEIVFKDAYELGEMIHKWRSLSRNQTKATIVVKLGASTTLMRWLVPQIILRIQQKYPHIYLELFESFVEHVFHTVIDQHMLGLITCVNERVESTYRVRLAQNNMSYMEGPEDGCVVILNRTHAVAELPILTFKELAELRLAFNPKREQYFVYRDICKYFSPSGIIHIPEQENLLRLISMDASIAAVLPRSVLRSSGRWTQQLCAKDVEDFPMPGRIWFVYPKNMHSTEKIVQKSIANLLTHLKAEESEQ</sequence>
<dbReference type="InterPro" id="IPR005119">
    <property type="entry name" value="LysR_subst-bd"/>
</dbReference>
<evidence type="ECO:0000259" key="5">
    <source>
        <dbReference type="PROSITE" id="PS50931"/>
    </source>
</evidence>
<dbReference type="SUPFAM" id="SSF53850">
    <property type="entry name" value="Periplasmic binding protein-like II"/>
    <property type="match status" value="1"/>
</dbReference>
<feature type="domain" description="HTH lysR-type" evidence="5">
    <location>
        <begin position="1"/>
        <end position="58"/>
    </location>
</feature>
<comment type="similarity">
    <text evidence="1">Belongs to the LysR transcriptional regulatory family.</text>
</comment>
<dbReference type="InterPro" id="IPR036388">
    <property type="entry name" value="WH-like_DNA-bd_sf"/>
</dbReference>
<dbReference type="Gene3D" id="3.40.190.290">
    <property type="match status" value="1"/>
</dbReference>
<dbReference type="AlphaFoldDB" id="A0A9D2KL03"/>
<dbReference type="EMBL" id="DXAN01000007">
    <property type="protein sequence ID" value="HJA08236.1"/>
    <property type="molecule type" value="Genomic_DNA"/>
</dbReference>
<dbReference type="Gene3D" id="1.10.10.10">
    <property type="entry name" value="Winged helix-like DNA-binding domain superfamily/Winged helix DNA-binding domain"/>
    <property type="match status" value="1"/>
</dbReference>
<reference evidence="6" key="2">
    <citation type="submission" date="2021-04" db="EMBL/GenBank/DDBJ databases">
        <authorList>
            <person name="Gilroy R."/>
        </authorList>
    </citation>
    <scope>NUCLEOTIDE SEQUENCE</scope>
    <source>
        <strain evidence="6">CHK186-16707</strain>
    </source>
</reference>
<evidence type="ECO:0000256" key="3">
    <source>
        <dbReference type="ARBA" id="ARBA00023125"/>
    </source>
</evidence>
<reference evidence="6" key="1">
    <citation type="journal article" date="2021" name="PeerJ">
        <title>Extensive microbial diversity within the chicken gut microbiome revealed by metagenomics and culture.</title>
        <authorList>
            <person name="Gilroy R."/>
            <person name="Ravi A."/>
            <person name="Getino M."/>
            <person name="Pursley I."/>
            <person name="Horton D.L."/>
            <person name="Alikhan N.F."/>
            <person name="Baker D."/>
            <person name="Gharbi K."/>
            <person name="Hall N."/>
            <person name="Watson M."/>
            <person name="Adriaenssens E.M."/>
            <person name="Foster-Nyarko E."/>
            <person name="Jarju S."/>
            <person name="Secka A."/>
            <person name="Antonio M."/>
            <person name="Oren A."/>
            <person name="Chaudhuri R.R."/>
            <person name="La Ragione R."/>
            <person name="Hildebrand F."/>
            <person name="Pallen M.J."/>
        </authorList>
    </citation>
    <scope>NUCLEOTIDE SEQUENCE</scope>
    <source>
        <strain evidence="6">CHK186-16707</strain>
    </source>
</reference>
<dbReference type="Pfam" id="PF00126">
    <property type="entry name" value="HTH_1"/>
    <property type="match status" value="1"/>
</dbReference>
<dbReference type="CDD" id="cd05466">
    <property type="entry name" value="PBP2_LTTR_substrate"/>
    <property type="match status" value="1"/>
</dbReference>
<comment type="caution">
    <text evidence="6">The sequence shown here is derived from an EMBL/GenBank/DDBJ whole genome shotgun (WGS) entry which is preliminary data.</text>
</comment>
<dbReference type="GO" id="GO:0032993">
    <property type="term" value="C:protein-DNA complex"/>
    <property type="evidence" value="ECO:0007669"/>
    <property type="project" value="TreeGrafter"/>
</dbReference>
<dbReference type="InterPro" id="IPR000847">
    <property type="entry name" value="LysR_HTH_N"/>
</dbReference>
<evidence type="ECO:0000313" key="6">
    <source>
        <dbReference type="EMBL" id="HJA08236.1"/>
    </source>
</evidence>
<dbReference type="SUPFAM" id="SSF46785">
    <property type="entry name" value="Winged helix' DNA-binding domain"/>
    <property type="match status" value="1"/>
</dbReference>
<evidence type="ECO:0000256" key="4">
    <source>
        <dbReference type="ARBA" id="ARBA00023163"/>
    </source>
</evidence>
<dbReference type="PROSITE" id="PS50931">
    <property type="entry name" value="HTH_LYSR"/>
    <property type="match status" value="1"/>
</dbReference>
<accession>A0A9D2KL03</accession>
<evidence type="ECO:0000313" key="7">
    <source>
        <dbReference type="Proteomes" id="UP000824225"/>
    </source>
</evidence>
<proteinExistence type="inferred from homology"/>
<keyword evidence="2" id="KW-0805">Transcription regulation</keyword>
<gene>
    <name evidence="6" type="ORF">H9962_03480</name>
</gene>
<evidence type="ECO:0000256" key="1">
    <source>
        <dbReference type="ARBA" id="ARBA00009437"/>
    </source>
</evidence>
<dbReference type="InterPro" id="IPR036390">
    <property type="entry name" value="WH_DNA-bd_sf"/>
</dbReference>
<protein>
    <submittedName>
        <fullName evidence="6">LysR family transcriptional regulator</fullName>
    </submittedName>
</protein>
<evidence type="ECO:0000256" key="2">
    <source>
        <dbReference type="ARBA" id="ARBA00023015"/>
    </source>
</evidence>
<dbReference type="Proteomes" id="UP000824225">
    <property type="component" value="Unassembled WGS sequence"/>
</dbReference>
<dbReference type="PANTHER" id="PTHR30346">
    <property type="entry name" value="TRANSCRIPTIONAL DUAL REGULATOR HCAR-RELATED"/>
    <property type="match status" value="1"/>
</dbReference>
<dbReference type="GO" id="GO:0003677">
    <property type="term" value="F:DNA binding"/>
    <property type="evidence" value="ECO:0007669"/>
    <property type="project" value="UniProtKB-KW"/>
</dbReference>
<keyword evidence="3" id="KW-0238">DNA-binding</keyword>
<name>A0A9D2KL03_9BACT</name>
<dbReference type="GO" id="GO:0003700">
    <property type="term" value="F:DNA-binding transcription factor activity"/>
    <property type="evidence" value="ECO:0007669"/>
    <property type="project" value="InterPro"/>
</dbReference>
<dbReference type="PANTHER" id="PTHR30346:SF28">
    <property type="entry name" value="HTH-TYPE TRANSCRIPTIONAL REGULATOR CYNR"/>
    <property type="match status" value="1"/>
</dbReference>
<keyword evidence="4" id="KW-0804">Transcription</keyword>